<reference evidence="2" key="1">
    <citation type="submission" date="2022-07" db="EMBL/GenBank/DDBJ databases">
        <title>Fungi with potential for degradation of polypropylene.</title>
        <authorList>
            <person name="Gostincar C."/>
        </authorList>
    </citation>
    <scope>NUCLEOTIDE SEQUENCE</scope>
    <source>
        <strain evidence="2">EXF-13308</strain>
    </source>
</reference>
<dbReference type="AlphaFoldDB" id="A0AA38RS09"/>
<keyword evidence="3" id="KW-1185">Reference proteome</keyword>
<dbReference type="EMBL" id="JANBVO010000015">
    <property type="protein sequence ID" value="KAJ9144919.1"/>
    <property type="molecule type" value="Genomic_DNA"/>
</dbReference>
<dbReference type="Gene3D" id="3.40.395.10">
    <property type="entry name" value="Adenoviral Proteinase, Chain A"/>
    <property type="match status" value="1"/>
</dbReference>
<evidence type="ECO:0000256" key="1">
    <source>
        <dbReference type="SAM" id="MobiDB-lite"/>
    </source>
</evidence>
<dbReference type="InterPro" id="IPR038765">
    <property type="entry name" value="Papain-like_cys_pep_sf"/>
</dbReference>
<accession>A0AA38RS09</accession>
<organism evidence="2 3">
    <name type="scientific">Pleurostoma richardsiae</name>
    <dbReference type="NCBI Taxonomy" id="41990"/>
    <lineage>
        <taxon>Eukaryota</taxon>
        <taxon>Fungi</taxon>
        <taxon>Dikarya</taxon>
        <taxon>Ascomycota</taxon>
        <taxon>Pezizomycotina</taxon>
        <taxon>Sordariomycetes</taxon>
        <taxon>Sordariomycetidae</taxon>
        <taxon>Calosphaeriales</taxon>
        <taxon>Pleurostomataceae</taxon>
        <taxon>Pleurostoma</taxon>
    </lineage>
</organism>
<gene>
    <name evidence="2" type="ORF">NKR23_g5711</name>
</gene>
<feature type="region of interest" description="Disordered" evidence="1">
    <location>
        <begin position="250"/>
        <end position="294"/>
    </location>
</feature>
<dbReference type="SUPFAM" id="SSF54001">
    <property type="entry name" value="Cysteine proteinases"/>
    <property type="match status" value="1"/>
</dbReference>
<feature type="compositionally biased region" description="Polar residues" evidence="1">
    <location>
        <begin position="280"/>
        <end position="294"/>
    </location>
</feature>
<protein>
    <submittedName>
        <fullName evidence="2">Uncharacterized protein</fullName>
    </submittedName>
</protein>
<dbReference type="Proteomes" id="UP001174694">
    <property type="component" value="Unassembled WGS sequence"/>
</dbReference>
<evidence type="ECO:0000313" key="2">
    <source>
        <dbReference type="EMBL" id="KAJ9144919.1"/>
    </source>
</evidence>
<evidence type="ECO:0000313" key="3">
    <source>
        <dbReference type="Proteomes" id="UP001174694"/>
    </source>
</evidence>
<comment type="caution">
    <text evidence="2">The sequence shown here is derived from an EMBL/GenBank/DDBJ whole genome shotgun (WGS) entry which is preliminary data.</text>
</comment>
<sequence length="701" mass="77794">MALPLAAAIDKLNRPDSEEGISGAWSDLEASSFRTNYPGRPPPSHAILKVIADHDQLTRLQAFHIWAMRKVRTVPLRLICRLLYGDDVDALEAYDNKLLSRVRGLAKLSNTTPHLLCFVFGVFFIRSRLCIDSLKALVRKEPRTRLVDLLVAFHETVLANNAQDKKRPLTSQTLLRKTLLSVDPDCWPKRSRKTDGTIFEVGETGDYADEHSNIITGAVVQGSGSEGDKHGDNYGDLDSDILGHEEEYEHSMIGEQSQLQRQITTMTSQALEQQHEQQRENGSLQPPQTPLSLQHNAVSIPSGLSSAHGNAKGPTAKDILLDDNQNVLPLSQGRAGPAATRGPPQSRASPFGDIRNTLGSKDTRLHGSPEYRVLPLPGQISPDEIITKKRKRSTPVASSSCSLNSLIRRLKSRRERPHEAREVDSQRLVIKVFDSMPNLLDGTMTVINFVYMIYGTMPQLSIEISRPQVTYQPNPNDCGTYVVLFVQCLVTGEEISAESIDSAKLRRYLRHSLMSSSDSVIAPRESVWAAPPQKVEFWASLRRRQSHFTELAERYMRVGDQVPANRALLDGMREAEMAEAWLWLASACVSQLNKLQEDVLLNAVAGYRAVLDERDSLELLKSFVEASSAVARLGEGKGGRVLDDEAAAAVRGALGLVRRSTDRLLVDQHDLRAEMRARLRLCVAMIAITRKAAQTYRTVAG</sequence>
<feature type="region of interest" description="Disordered" evidence="1">
    <location>
        <begin position="328"/>
        <end position="352"/>
    </location>
</feature>
<feature type="compositionally biased region" description="Polar residues" evidence="1">
    <location>
        <begin position="254"/>
        <end position="272"/>
    </location>
</feature>
<proteinExistence type="predicted"/>
<name>A0AA38RS09_9PEZI</name>